<evidence type="ECO:0000313" key="3">
    <source>
        <dbReference type="Proteomes" id="UP001146351"/>
    </source>
</evidence>
<reference evidence="2" key="2">
    <citation type="journal article" date="2023" name="IMA Fungus">
        <title>Comparative genomic study of the Penicillium genus elucidates a diverse pangenome and 15 lateral gene transfer events.</title>
        <authorList>
            <person name="Petersen C."/>
            <person name="Sorensen T."/>
            <person name="Nielsen M.R."/>
            <person name="Sondergaard T.E."/>
            <person name="Sorensen J.L."/>
            <person name="Fitzpatrick D.A."/>
            <person name="Frisvad J.C."/>
            <person name="Nielsen K.L."/>
        </authorList>
    </citation>
    <scope>NUCLEOTIDE SEQUENCE</scope>
    <source>
        <strain evidence="2">IBT 21917</strain>
    </source>
</reference>
<reference evidence="2" key="1">
    <citation type="submission" date="2022-11" db="EMBL/GenBank/DDBJ databases">
        <authorList>
            <person name="Petersen C."/>
        </authorList>
    </citation>
    <scope>NUCLEOTIDE SEQUENCE</scope>
    <source>
        <strain evidence="2">IBT 21917</strain>
    </source>
</reference>
<keyword evidence="3" id="KW-1185">Reference proteome</keyword>
<dbReference type="AlphaFoldDB" id="A0A9W9I3D8"/>
<proteinExistence type="predicted"/>
<feature type="transmembrane region" description="Helical" evidence="1">
    <location>
        <begin position="110"/>
        <end position="130"/>
    </location>
</feature>
<evidence type="ECO:0000313" key="2">
    <source>
        <dbReference type="EMBL" id="KAJ5165935.1"/>
    </source>
</evidence>
<organism evidence="2 3">
    <name type="scientific">Penicillium capsulatum</name>
    <dbReference type="NCBI Taxonomy" id="69766"/>
    <lineage>
        <taxon>Eukaryota</taxon>
        <taxon>Fungi</taxon>
        <taxon>Dikarya</taxon>
        <taxon>Ascomycota</taxon>
        <taxon>Pezizomycotina</taxon>
        <taxon>Eurotiomycetes</taxon>
        <taxon>Eurotiomycetidae</taxon>
        <taxon>Eurotiales</taxon>
        <taxon>Aspergillaceae</taxon>
        <taxon>Penicillium</taxon>
    </lineage>
</organism>
<feature type="transmembrane region" description="Helical" evidence="1">
    <location>
        <begin position="84"/>
        <end position="104"/>
    </location>
</feature>
<name>A0A9W9I3D8_9EURO</name>
<accession>A0A9W9I3D8</accession>
<keyword evidence="1" id="KW-1133">Transmembrane helix</keyword>
<gene>
    <name evidence="2" type="ORF">N7492_006231</name>
</gene>
<feature type="transmembrane region" description="Helical" evidence="1">
    <location>
        <begin position="54"/>
        <end position="72"/>
    </location>
</feature>
<evidence type="ECO:0000256" key="1">
    <source>
        <dbReference type="SAM" id="Phobius"/>
    </source>
</evidence>
<keyword evidence="1" id="KW-0812">Transmembrane</keyword>
<dbReference type="Proteomes" id="UP001146351">
    <property type="component" value="Unassembled WGS sequence"/>
</dbReference>
<feature type="transmembrane region" description="Helical" evidence="1">
    <location>
        <begin position="12"/>
        <end position="42"/>
    </location>
</feature>
<protein>
    <submittedName>
        <fullName evidence="2">Uncharacterized protein</fullName>
    </submittedName>
</protein>
<sequence>MLWSVAVFNFTVALAAALVVLVELVTWLVVGSLGGPIAIIFLTVESLVDPQFGFVARFVVMVIFCLHGRTLLGLTLDRCILVRFLIAVLVVLVIIVVGLFVGIFGGPVAIVLFAIQLGLLVRVVGHGSVFHRLILNGQILGMFDAVTRIVTGDPRSPRPGL</sequence>
<dbReference type="EMBL" id="JAPQKO010000004">
    <property type="protein sequence ID" value="KAJ5165935.1"/>
    <property type="molecule type" value="Genomic_DNA"/>
</dbReference>
<comment type="caution">
    <text evidence="2">The sequence shown here is derived from an EMBL/GenBank/DDBJ whole genome shotgun (WGS) entry which is preliminary data.</text>
</comment>
<keyword evidence="1" id="KW-0472">Membrane</keyword>